<protein>
    <submittedName>
        <fullName evidence="1">Uncharacterized protein</fullName>
    </submittedName>
</protein>
<accession>A0A8X7UZA0</accession>
<evidence type="ECO:0000313" key="2">
    <source>
        <dbReference type="Proteomes" id="UP000886595"/>
    </source>
</evidence>
<comment type="caution">
    <text evidence="1">The sequence shown here is derived from an EMBL/GenBank/DDBJ whole genome shotgun (WGS) entry which is preliminary data.</text>
</comment>
<dbReference type="OrthoDB" id="1096464at2759"/>
<sequence length="85" mass="9786">MERNDSDTLYHGEWVVKGSLREFVVNNRNAENVSYVGGFTHGELLEMALEDYGLDKKIEKVVLTYSLPASFYNKWLGYSSYACHE</sequence>
<keyword evidence="2" id="KW-1185">Reference proteome</keyword>
<dbReference type="EMBL" id="JAAMPC010000009">
    <property type="protein sequence ID" value="KAG2293961.1"/>
    <property type="molecule type" value="Genomic_DNA"/>
</dbReference>
<organism evidence="1 2">
    <name type="scientific">Brassica carinata</name>
    <name type="common">Ethiopian mustard</name>
    <name type="synonym">Abyssinian cabbage</name>
    <dbReference type="NCBI Taxonomy" id="52824"/>
    <lineage>
        <taxon>Eukaryota</taxon>
        <taxon>Viridiplantae</taxon>
        <taxon>Streptophyta</taxon>
        <taxon>Embryophyta</taxon>
        <taxon>Tracheophyta</taxon>
        <taxon>Spermatophyta</taxon>
        <taxon>Magnoliopsida</taxon>
        <taxon>eudicotyledons</taxon>
        <taxon>Gunneridae</taxon>
        <taxon>Pentapetalae</taxon>
        <taxon>rosids</taxon>
        <taxon>malvids</taxon>
        <taxon>Brassicales</taxon>
        <taxon>Brassicaceae</taxon>
        <taxon>Brassiceae</taxon>
        <taxon>Brassica</taxon>
    </lineage>
</organism>
<name>A0A8X7UZA0_BRACI</name>
<gene>
    <name evidence="1" type="ORF">Bca52824_040630</name>
</gene>
<evidence type="ECO:0000313" key="1">
    <source>
        <dbReference type="EMBL" id="KAG2293961.1"/>
    </source>
</evidence>
<dbReference type="Proteomes" id="UP000886595">
    <property type="component" value="Unassembled WGS sequence"/>
</dbReference>
<proteinExistence type="predicted"/>
<dbReference type="AlphaFoldDB" id="A0A8X7UZA0"/>
<reference evidence="1 2" key="1">
    <citation type="submission" date="2020-02" db="EMBL/GenBank/DDBJ databases">
        <authorList>
            <person name="Ma Q."/>
            <person name="Huang Y."/>
            <person name="Song X."/>
            <person name="Pei D."/>
        </authorList>
    </citation>
    <scope>NUCLEOTIDE SEQUENCE [LARGE SCALE GENOMIC DNA]</scope>
    <source>
        <strain evidence="1">Sxm20200214</strain>
        <tissue evidence="1">Leaf</tissue>
    </source>
</reference>